<evidence type="ECO:0000313" key="3">
    <source>
        <dbReference type="Proteomes" id="UP000664991"/>
    </source>
</evidence>
<name>A0A836D6P0_SHEEP</name>
<protein>
    <submittedName>
        <fullName evidence="2">Uncharacterized protein</fullName>
    </submittedName>
</protein>
<gene>
    <name evidence="2" type="ORF">JEQ12_009585</name>
</gene>
<dbReference type="Proteomes" id="UP000664991">
    <property type="component" value="Unassembled WGS sequence"/>
</dbReference>
<evidence type="ECO:0000313" key="2">
    <source>
        <dbReference type="EMBL" id="KAG5213799.1"/>
    </source>
</evidence>
<evidence type="ECO:0000256" key="1">
    <source>
        <dbReference type="SAM" id="MobiDB-lite"/>
    </source>
</evidence>
<organism evidence="2 3">
    <name type="scientific">Ovis aries</name>
    <name type="common">Sheep</name>
    <dbReference type="NCBI Taxonomy" id="9940"/>
    <lineage>
        <taxon>Eukaryota</taxon>
        <taxon>Metazoa</taxon>
        <taxon>Chordata</taxon>
        <taxon>Craniata</taxon>
        <taxon>Vertebrata</taxon>
        <taxon>Euteleostomi</taxon>
        <taxon>Mammalia</taxon>
        <taxon>Eutheria</taxon>
        <taxon>Laurasiatheria</taxon>
        <taxon>Artiodactyla</taxon>
        <taxon>Ruminantia</taxon>
        <taxon>Pecora</taxon>
        <taxon>Bovidae</taxon>
        <taxon>Caprinae</taxon>
        <taxon>Ovis</taxon>
    </lineage>
</organism>
<feature type="compositionally biased region" description="Pro residues" evidence="1">
    <location>
        <begin position="30"/>
        <end position="47"/>
    </location>
</feature>
<accession>A0A836D6P0</accession>
<dbReference type="EMBL" id="JAEMGP010000002">
    <property type="protein sequence ID" value="KAG5213799.1"/>
    <property type="molecule type" value="Genomic_DNA"/>
</dbReference>
<dbReference type="AlphaFoldDB" id="A0A836D6P0"/>
<proteinExistence type="predicted"/>
<sequence>MPGEARPAALLDRSPALAATNKVYVLLRPHSPPPTQDRASPRPPPPNCNRDPEHHPSLPASTTKRHTDRRG</sequence>
<feature type="region of interest" description="Disordered" evidence="1">
    <location>
        <begin position="27"/>
        <end position="71"/>
    </location>
</feature>
<comment type="caution">
    <text evidence="2">The sequence shown here is derived from an EMBL/GenBank/DDBJ whole genome shotgun (WGS) entry which is preliminary data.</text>
</comment>
<reference evidence="2 3" key="1">
    <citation type="submission" date="2020-12" db="EMBL/GenBank/DDBJ databases">
        <title>De novo assembly of Tibetan sheep genome.</title>
        <authorList>
            <person name="Li X."/>
        </authorList>
    </citation>
    <scope>NUCLEOTIDE SEQUENCE [LARGE SCALE GENOMIC DNA]</scope>
    <source>
        <tissue evidence="2">Heart</tissue>
    </source>
</reference>